<dbReference type="Proteomes" id="UP001370100">
    <property type="component" value="Unassembled WGS sequence"/>
</dbReference>
<evidence type="ECO:0000313" key="3">
    <source>
        <dbReference type="Proteomes" id="UP001370100"/>
    </source>
</evidence>
<keyword evidence="3" id="KW-1185">Reference proteome</keyword>
<dbReference type="RefSeq" id="WP_337713032.1">
    <property type="nucleotide sequence ID" value="NZ_JBBEGL010000002.1"/>
</dbReference>
<proteinExistence type="predicted"/>
<sequence>MAAPEAVPVAAPAELAEPPPFVPVAGRKDPVENADGKPIGGETGAGVAAMRALTSP</sequence>
<feature type="compositionally biased region" description="Low complexity" evidence="1">
    <location>
        <begin position="1"/>
        <end position="16"/>
    </location>
</feature>
<feature type="region of interest" description="Disordered" evidence="1">
    <location>
        <begin position="1"/>
        <end position="45"/>
    </location>
</feature>
<dbReference type="EMBL" id="JBBEGL010000002">
    <property type="protein sequence ID" value="MEJ2886557.1"/>
    <property type="molecule type" value="Genomic_DNA"/>
</dbReference>
<accession>A0ABU8N2E7</accession>
<gene>
    <name evidence="2" type="ORF">WCD41_08850</name>
</gene>
<feature type="compositionally biased region" description="Basic and acidic residues" evidence="1">
    <location>
        <begin position="26"/>
        <end position="35"/>
    </location>
</feature>
<evidence type="ECO:0000256" key="1">
    <source>
        <dbReference type="SAM" id="MobiDB-lite"/>
    </source>
</evidence>
<name>A0ABU8N2E7_9PSEU</name>
<reference evidence="2 3" key="1">
    <citation type="submission" date="2024-03" db="EMBL/GenBank/DDBJ databases">
        <title>Actinomycetospora sp. OC33-EN06, a novel actinomycete isolated from wild orchid (Aerides multiflora).</title>
        <authorList>
            <person name="Suriyachadkun C."/>
        </authorList>
    </citation>
    <scope>NUCLEOTIDE SEQUENCE [LARGE SCALE GENOMIC DNA]</scope>
    <source>
        <strain evidence="2 3">OC33-EN06</strain>
    </source>
</reference>
<comment type="caution">
    <text evidence="2">The sequence shown here is derived from an EMBL/GenBank/DDBJ whole genome shotgun (WGS) entry which is preliminary data.</text>
</comment>
<protein>
    <submittedName>
        <fullName evidence="2">Uncharacterized protein</fullName>
    </submittedName>
</protein>
<evidence type="ECO:0000313" key="2">
    <source>
        <dbReference type="EMBL" id="MEJ2886557.1"/>
    </source>
</evidence>
<organism evidence="2 3">
    <name type="scientific">Actinomycetospora aeridis</name>
    <dbReference type="NCBI Taxonomy" id="3129231"/>
    <lineage>
        <taxon>Bacteria</taxon>
        <taxon>Bacillati</taxon>
        <taxon>Actinomycetota</taxon>
        <taxon>Actinomycetes</taxon>
        <taxon>Pseudonocardiales</taxon>
        <taxon>Pseudonocardiaceae</taxon>
        <taxon>Actinomycetospora</taxon>
    </lineage>
</organism>